<name>A0A9P4IY70_9PEZI</name>
<feature type="compositionally biased region" description="Polar residues" evidence="1">
    <location>
        <begin position="83"/>
        <end position="93"/>
    </location>
</feature>
<feature type="compositionally biased region" description="Basic and acidic residues" evidence="1">
    <location>
        <begin position="182"/>
        <end position="200"/>
    </location>
</feature>
<evidence type="ECO:0000313" key="3">
    <source>
        <dbReference type="EMBL" id="KAF2148999.1"/>
    </source>
</evidence>
<dbReference type="Pfam" id="PF02338">
    <property type="entry name" value="OTU"/>
    <property type="match status" value="1"/>
</dbReference>
<dbReference type="InterPro" id="IPR038765">
    <property type="entry name" value="Papain-like_cys_pep_sf"/>
</dbReference>
<feature type="compositionally biased region" description="Polar residues" evidence="1">
    <location>
        <begin position="348"/>
        <end position="358"/>
    </location>
</feature>
<comment type="caution">
    <text evidence="3">The sequence shown here is derived from an EMBL/GenBank/DDBJ whole genome shotgun (WGS) entry which is preliminary data.</text>
</comment>
<feature type="region of interest" description="Disordered" evidence="1">
    <location>
        <begin position="248"/>
        <end position="441"/>
    </location>
</feature>
<sequence length="448" mass="49805">MGGYADEFPLLSALGLYAADIRGDGNCLFNSLSDQIYGSQDQHPDIRAKVIEYMREHGAYYKMFLDVHPGGGTRRNPKRKTTGAYTSPQTFEPPTQEDIDRVFEQHLQVMAQGGTWGDNMEIQAFSSAYDIDVKIYQRDFAFMIQASQDGQSRPVAHIAYHTWEHYSSIRNLDGPHTGPPDVKLKPLSPEEEHKQKERLRETPVIQSWMINALQNSLPYLIDKQYAKKILEECNGNMNDAVSKLLDSEDGASASSAQESSSIEREPDSDDDFLHAPNKKQNRRASRAPRHKVTSTQESSRLAVLQPTSDNDASQESTASFDSDAPSSVDASQHNSQQTTPLTDPDTAASKTNSPTKTQDPAKRPFRIKINPPKPPVDSSAPEKSDSQPQSQAGAKRISAREKKDMAKRAQKAARKARQQETMKGGMALRSKGLTETPPIEPGFRTLFI</sequence>
<dbReference type="AlphaFoldDB" id="A0A9P4IY70"/>
<feature type="compositionally biased region" description="Polar residues" evidence="1">
    <location>
        <begin position="293"/>
        <end position="341"/>
    </location>
</feature>
<dbReference type="EMBL" id="ML996092">
    <property type="protein sequence ID" value="KAF2148999.1"/>
    <property type="molecule type" value="Genomic_DNA"/>
</dbReference>
<dbReference type="InterPro" id="IPR003323">
    <property type="entry name" value="OTU_dom"/>
</dbReference>
<feature type="region of interest" description="Disordered" evidence="1">
    <location>
        <begin position="71"/>
        <end position="94"/>
    </location>
</feature>
<feature type="compositionally biased region" description="Basic residues" evidence="1">
    <location>
        <begin position="276"/>
        <end position="292"/>
    </location>
</feature>
<protein>
    <submittedName>
        <fullName evidence="3">Cysteine proteinase</fullName>
    </submittedName>
</protein>
<dbReference type="PROSITE" id="PS50802">
    <property type="entry name" value="OTU"/>
    <property type="match status" value="1"/>
</dbReference>
<evidence type="ECO:0000259" key="2">
    <source>
        <dbReference type="PROSITE" id="PS50802"/>
    </source>
</evidence>
<keyword evidence="4" id="KW-1185">Reference proteome</keyword>
<feature type="domain" description="OTU" evidence="2">
    <location>
        <begin position="16"/>
        <end position="172"/>
    </location>
</feature>
<feature type="compositionally biased region" description="Low complexity" evidence="1">
    <location>
        <begin position="250"/>
        <end position="260"/>
    </location>
</feature>
<dbReference type="Gene3D" id="3.90.70.80">
    <property type="match status" value="1"/>
</dbReference>
<dbReference type="OrthoDB" id="409956at2759"/>
<feature type="compositionally biased region" description="Basic and acidic residues" evidence="1">
    <location>
        <begin position="398"/>
        <end position="407"/>
    </location>
</feature>
<reference evidence="3" key="1">
    <citation type="journal article" date="2020" name="Stud. Mycol.">
        <title>101 Dothideomycetes genomes: a test case for predicting lifestyles and emergence of pathogens.</title>
        <authorList>
            <person name="Haridas S."/>
            <person name="Albert R."/>
            <person name="Binder M."/>
            <person name="Bloem J."/>
            <person name="Labutti K."/>
            <person name="Salamov A."/>
            <person name="Andreopoulos B."/>
            <person name="Baker S."/>
            <person name="Barry K."/>
            <person name="Bills G."/>
            <person name="Bluhm B."/>
            <person name="Cannon C."/>
            <person name="Castanera R."/>
            <person name="Culley D."/>
            <person name="Daum C."/>
            <person name="Ezra D."/>
            <person name="Gonzalez J."/>
            <person name="Henrissat B."/>
            <person name="Kuo A."/>
            <person name="Liang C."/>
            <person name="Lipzen A."/>
            <person name="Lutzoni F."/>
            <person name="Magnuson J."/>
            <person name="Mondo S."/>
            <person name="Nolan M."/>
            <person name="Ohm R."/>
            <person name="Pangilinan J."/>
            <person name="Park H.-J."/>
            <person name="Ramirez L."/>
            <person name="Alfaro M."/>
            <person name="Sun H."/>
            <person name="Tritt A."/>
            <person name="Yoshinaga Y."/>
            <person name="Zwiers L.-H."/>
            <person name="Turgeon B."/>
            <person name="Goodwin S."/>
            <person name="Spatafora J."/>
            <person name="Crous P."/>
            <person name="Grigoriev I."/>
        </authorList>
    </citation>
    <scope>NUCLEOTIDE SEQUENCE</scope>
    <source>
        <strain evidence="3">CBS 260.36</strain>
    </source>
</reference>
<gene>
    <name evidence="3" type="ORF">K461DRAFT_231950</name>
</gene>
<evidence type="ECO:0000313" key="4">
    <source>
        <dbReference type="Proteomes" id="UP000799439"/>
    </source>
</evidence>
<dbReference type="GO" id="GO:0016579">
    <property type="term" value="P:protein deubiquitination"/>
    <property type="evidence" value="ECO:0007669"/>
    <property type="project" value="TreeGrafter"/>
</dbReference>
<accession>A0A9P4IY70</accession>
<dbReference type="GO" id="GO:0004843">
    <property type="term" value="F:cysteine-type deubiquitinase activity"/>
    <property type="evidence" value="ECO:0007669"/>
    <property type="project" value="TreeGrafter"/>
</dbReference>
<feature type="region of interest" description="Disordered" evidence="1">
    <location>
        <begin position="171"/>
        <end position="200"/>
    </location>
</feature>
<dbReference type="PANTHER" id="PTHR12419">
    <property type="entry name" value="OTU DOMAIN CONTAINING PROTEIN"/>
    <property type="match status" value="1"/>
</dbReference>
<evidence type="ECO:0000256" key="1">
    <source>
        <dbReference type="SAM" id="MobiDB-lite"/>
    </source>
</evidence>
<dbReference type="CDD" id="cd22756">
    <property type="entry name" value="OTU_OTUD3-like"/>
    <property type="match status" value="1"/>
</dbReference>
<proteinExistence type="predicted"/>
<dbReference type="SUPFAM" id="SSF54001">
    <property type="entry name" value="Cysteine proteinases"/>
    <property type="match status" value="1"/>
</dbReference>
<dbReference type="InterPro" id="IPR050704">
    <property type="entry name" value="Peptidase_C85-like"/>
</dbReference>
<dbReference type="PANTHER" id="PTHR12419:SF7">
    <property type="entry name" value="OTU DOMAIN-CONTAINING PROTEIN 3"/>
    <property type="match status" value="1"/>
</dbReference>
<dbReference type="Proteomes" id="UP000799439">
    <property type="component" value="Unassembled WGS sequence"/>
</dbReference>
<organism evidence="3 4">
    <name type="scientific">Myriangium duriaei CBS 260.36</name>
    <dbReference type="NCBI Taxonomy" id="1168546"/>
    <lineage>
        <taxon>Eukaryota</taxon>
        <taxon>Fungi</taxon>
        <taxon>Dikarya</taxon>
        <taxon>Ascomycota</taxon>
        <taxon>Pezizomycotina</taxon>
        <taxon>Dothideomycetes</taxon>
        <taxon>Dothideomycetidae</taxon>
        <taxon>Myriangiales</taxon>
        <taxon>Myriangiaceae</taxon>
        <taxon>Myriangium</taxon>
    </lineage>
</organism>